<dbReference type="InterPro" id="IPR009003">
    <property type="entry name" value="Peptidase_S1_PA"/>
</dbReference>
<name>A0AAN5CTB8_9BILA</name>
<proteinExistence type="predicted"/>
<evidence type="ECO:0000313" key="3">
    <source>
        <dbReference type="Proteomes" id="UP001328107"/>
    </source>
</evidence>
<dbReference type="EMBL" id="BTRK01000004">
    <property type="protein sequence ID" value="GMR50466.1"/>
    <property type="molecule type" value="Genomic_DNA"/>
</dbReference>
<feature type="non-terminal residue" evidence="2">
    <location>
        <position position="1"/>
    </location>
</feature>
<dbReference type="InterPro" id="IPR043504">
    <property type="entry name" value="Peptidase_S1_PA_chymotrypsin"/>
</dbReference>
<dbReference type="GO" id="GO:0006508">
    <property type="term" value="P:proteolysis"/>
    <property type="evidence" value="ECO:0007669"/>
    <property type="project" value="InterPro"/>
</dbReference>
<dbReference type="InterPro" id="IPR001254">
    <property type="entry name" value="Trypsin_dom"/>
</dbReference>
<dbReference type="Gene3D" id="2.40.10.10">
    <property type="entry name" value="Trypsin-like serine proteases"/>
    <property type="match status" value="1"/>
</dbReference>
<dbReference type="GO" id="GO:0004252">
    <property type="term" value="F:serine-type endopeptidase activity"/>
    <property type="evidence" value="ECO:0007669"/>
    <property type="project" value="InterPro"/>
</dbReference>
<protein>
    <recommendedName>
        <fullName evidence="1">Peptidase S1 domain-containing protein</fullName>
    </recommendedName>
</protein>
<evidence type="ECO:0000313" key="2">
    <source>
        <dbReference type="EMBL" id="GMR50466.1"/>
    </source>
</evidence>
<reference evidence="3" key="1">
    <citation type="submission" date="2022-10" db="EMBL/GenBank/DDBJ databases">
        <title>Genome assembly of Pristionchus species.</title>
        <authorList>
            <person name="Yoshida K."/>
            <person name="Sommer R.J."/>
        </authorList>
    </citation>
    <scope>NUCLEOTIDE SEQUENCE [LARGE SCALE GENOMIC DNA]</scope>
    <source>
        <strain evidence="3">RS5460</strain>
    </source>
</reference>
<feature type="non-terminal residue" evidence="2">
    <location>
        <position position="78"/>
    </location>
</feature>
<dbReference type="SUPFAM" id="SSF50494">
    <property type="entry name" value="Trypsin-like serine proteases"/>
    <property type="match status" value="1"/>
</dbReference>
<feature type="domain" description="Peptidase S1" evidence="1">
    <location>
        <begin position="7"/>
        <end position="77"/>
    </location>
</feature>
<sequence>SRVFADCTGVLVSRRHVITARHCFTHPDAKTRNPRVVLYGGISWNKAPETFKKVGVKHRLFPPMSYPYKDVALLELEH</sequence>
<evidence type="ECO:0000259" key="1">
    <source>
        <dbReference type="Pfam" id="PF00089"/>
    </source>
</evidence>
<keyword evidence="3" id="KW-1185">Reference proteome</keyword>
<dbReference type="Pfam" id="PF00089">
    <property type="entry name" value="Trypsin"/>
    <property type="match status" value="1"/>
</dbReference>
<accession>A0AAN5CTB8</accession>
<comment type="caution">
    <text evidence="2">The sequence shown here is derived from an EMBL/GenBank/DDBJ whole genome shotgun (WGS) entry which is preliminary data.</text>
</comment>
<dbReference type="Proteomes" id="UP001328107">
    <property type="component" value="Unassembled WGS sequence"/>
</dbReference>
<organism evidence="2 3">
    <name type="scientific">Pristionchus mayeri</name>
    <dbReference type="NCBI Taxonomy" id="1317129"/>
    <lineage>
        <taxon>Eukaryota</taxon>
        <taxon>Metazoa</taxon>
        <taxon>Ecdysozoa</taxon>
        <taxon>Nematoda</taxon>
        <taxon>Chromadorea</taxon>
        <taxon>Rhabditida</taxon>
        <taxon>Rhabditina</taxon>
        <taxon>Diplogasteromorpha</taxon>
        <taxon>Diplogasteroidea</taxon>
        <taxon>Neodiplogasteridae</taxon>
        <taxon>Pristionchus</taxon>
    </lineage>
</organism>
<dbReference type="AlphaFoldDB" id="A0AAN5CTB8"/>
<gene>
    <name evidence="2" type="ORF">PMAYCL1PPCAC_20661</name>
</gene>